<protein>
    <submittedName>
        <fullName evidence="1">Uncharacterized protein</fullName>
    </submittedName>
</protein>
<dbReference type="VEuPathDB" id="FungiDB:EYZ11_003141"/>
<dbReference type="Proteomes" id="UP000308092">
    <property type="component" value="Unassembled WGS sequence"/>
</dbReference>
<reference evidence="1 2" key="1">
    <citation type="submission" date="2019-03" db="EMBL/GenBank/DDBJ databases">
        <title>The genome sequence of a newly discovered highly antifungal drug resistant Aspergillus species, Aspergillus tanneri NIH 1004.</title>
        <authorList>
            <person name="Mounaud S."/>
            <person name="Singh I."/>
            <person name="Joardar V."/>
            <person name="Pakala S."/>
            <person name="Pakala S."/>
            <person name="Venepally P."/>
            <person name="Hoover J."/>
            <person name="Nierman W."/>
            <person name="Chung J."/>
            <person name="Losada L."/>
        </authorList>
    </citation>
    <scope>NUCLEOTIDE SEQUENCE [LARGE SCALE GENOMIC DNA]</scope>
    <source>
        <strain evidence="1 2">NIH1004</strain>
    </source>
</reference>
<name>A0A4S3JR45_9EURO</name>
<comment type="caution">
    <text evidence="1">The sequence shown here is derived from an EMBL/GenBank/DDBJ whole genome shotgun (WGS) entry which is preliminary data.</text>
</comment>
<evidence type="ECO:0000313" key="1">
    <source>
        <dbReference type="EMBL" id="THC97368.1"/>
    </source>
</evidence>
<evidence type="ECO:0000313" key="2">
    <source>
        <dbReference type="Proteomes" id="UP000308092"/>
    </source>
</evidence>
<dbReference type="AlphaFoldDB" id="A0A4S3JR45"/>
<proteinExistence type="predicted"/>
<gene>
    <name evidence="1" type="ORF">EYZ11_003141</name>
</gene>
<accession>A0A4S3JR45</accession>
<sequence length="18" mass="1921">MDRLVAAPYTVGILHPPA</sequence>
<organism evidence="1 2">
    <name type="scientific">Aspergillus tanneri</name>
    <dbReference type="NCBI Taxonomy" id="1220188"/>
    <lineage>
        <taxon>Eukaryota</taxon>
        <taxon>Fungi</taxon>
        <taxon>Dikarya</taxon>
        <taxon>Ascomycota</taxon>
        <taxon>Pezizomycotina</taxon>
        <taxon>Eurotiomycetes</taxon>
        <taxon>Eurotiomycetidae</taxon>
        <taxon>Eurotiales</taxon>
        <taxon>Aspergillaceae</taxon>
        <taxon>Aspergillus</taxon>
        <taxon>Aspergillus subgen. Circumdati</taxon>
    </lineage>
</organism>
<dbReference type="EMBL" id="SOSA01000077">
    <property type="protein sequence ID" value="THC97368.1"/>
    <property type="molecule type" value="Genomic_DNA"/>
</dbReference>
<keyword evidence="2" id="KW-1185">Reference proteome</keyword>